<feature type="region of interest" description="Disordered" evidence="1">
    <location>
        <begin position="123"/>
        <end position="146"/>
    </location>
</feature>
<feature type="transmembrane region" description="Helical" evidence="2">
    <location>
        <begin position="6"/>
        <end position="31"/>
    </location>
</feature>
<feature type="transmembrane region" description="Helical" evidence="2">
    <location>
        <begin position="98"/>
        <end position="118"/>
    </location>
</feature>
<reference evidence="3 4" key="1">
    <citation type="submission" date="2019-12" db="EMBL/GenBank/DDBJ databases">
        <title>the WGS of Blastococcus saxobsidens 67B17.</title>
        <authorList>
            <person name="Jiang Z."/>
        </authorList>
    </citation>
    <scope>NUCLEOTIDE SEQUENCE [LARGE SCALE GENOMIC DNA]</scope>
    <source>
        <strain evidence="3 4">67B17</strain>
    </source>
</reference>
<dbReference type="Proteomes" id="UP000479241">
    <property type="component" value="Unassembled WGS sequence"/>
</dbReference>
<feature type="compositionally biased region" description="Pro residues" evidence="1">
    <location>
        <begin position="79"/>
        <end position="88"/>
    </location>
</feature>
<protein>
    <submittedName>
        <fullName evidence="3">Uncharacterized protein</fullName>
    </submittedName>
</protein>
<keyword evidence="2" id="KW-0812">Transmembrane</keyword>
<gene>
    <name evidence="3" type="ORF">GCU60_06305</name>
</gene>
<proteinExistence type="predicted"/>
<evidence type="ECO:0000313" key="4">
    <source>
        <dbReference type="Proteomes" id="UP000479241"/>
    </source>
</evidence>
<sequence>MDVPAATAWLVLGAVLGALLVAAVVAGVLAARRRPAPPPAEAHQATPQVDDLADFLEHPPGTRAEPPAPTGWATLAAPLPAPAPPPPADRSGRGSLPLAALCVAALALVGVAAAVAAATDDADSAAPAAPPTPGPGAEPADPARLEGRLGAGGMVLEQRVVGVTATYPEIRLRDDDGTTHLELRLPTWNCLRAEAPEDPAAAGCVPSLVEHVELSSPELAVERDGDRIRLSGRAAAELRPAGAPPEPSGHTYEFEVTVAPGDAAERPLTGEVRIGARTAPLVAELSELDAG</sequence>
<evidence type="ECO:0000313" key="3">
    <source>
        <dbReference type="EMBL" id="NEK85375.1"/>
    </source>
</evidence>
<organism evidence="3 4">
    <name type="scientific">Blastococcus saxobsidens</name>
    <dbReference type="NCBI Taxonomy" id="138336"/>
    <lineage>
        <taxon>Bacteria</taxon>
        <taxon>Bacillati</taxon>
        <taxon>Actinomycetota</taxon>
        <taxon>Actinomycetes</taxon>
        <taxon>Geodermatophilales</taxon>
        <taxon>Geodermatophilaceae</taxon>
        <taxon>Blastococcus</taxon>
    </lineage>
</organism>
<accession>A0A6L9VZW3</accession>
<name>A0A6L9VZW3_9ACTN</name>
<dbReference type="AlphaFoldDB" id="A0A6L9VZW3"/>
<comment type="caution">
    <text evidence="3">The sequence shown here is derived from an EMBL/GenBank/DDBJ whole genome shotgun (WGS) entry which is preliminary data.</text>
</comment>
<keyword evidence="2" id="KW-1133">Transmembrane helix</keyword>
<evidence type="ECO:0000256" key="1">
    <source>
        <dbReference type="SAM" id="MobiDB-lite"/>
    </source>
</evidence>
<dbReference type="RefSeq" id="WP_163203289.1">
    <property type="nucleotide sequence ID" value="NZ_JAAGWG010000007.1"/>
</dbReference>
<evidence type="ECO:0000256" key="2">
    <source>
        <dbReference type="SAM" id="Phobius"/>
    </source>
</evidence>
<keyword evidence="2" id="KW-0472">Membrane</keyword>
<feature type="region of interest" description="Disordered" evidence="1">
    <location>
        <begin position="53"/>
        <end position="92"/>
    </location>
</feature>
<dbReference type="EMBL" id="JAAGWG010000007">
    <property type="protein sequence ID" value="NEK85375.1"/>
    <property type="molecule type" value="Genomic_DNA"/>
</dbReference>